<proteinExistence type="predicted"/>
<feature type="modified residue" description="4-aspartylphosphate" evidence="5">
    <location>
        <position position="66"/>
    </location>
</feature>
<dbReference type="PROSITE" id="PS50110">
    <property type="entry name" value="RESPONSE_REGULATORY"/>
    <property type="match status" value="1"/>
</dbReference>
<keyword evidence="3" id="KW-0238">DNA-binding</keyword>
<keyword evidence="9" id="KW-1185">Reference proteome</keyword>
<keyword evidence="1 5" id="KW-0597">Phosphoprotein</keyword>
<feature type="domain" description="Response regulatory" evidence="7">
    <location>
        <begin position="15"/>
        <end position="137"/>
    </location>
</feature>
<dbReference type="EMBL" id="JBIQWL010000002">
    <property type="protein sequence ID" value="MFH8249983.1"/>
    <property type="molecule type" value="Genomic_DNA"/>
</dbReference>
<dbReference type="SMART" id="SM00421">
    <property type="entry name" value="HTH_LUXR"/>
    <property type="match status" value="1"/>
</dbReference>
<name>A0ABW7Q573_9MICO</name>
<dbReference type="CDD" id="cd17535">
    <property type="entry name" value="REC_NarL-like"/>
    <property type="match status" value="1"/>
</dbReference>
<comment type="caution">
    <text evidence="8">The sequence shown here is derived from an EMBL/GenBank/DDBJ whole genome shotgun (WGS) entry which is preliminary data.</text>
</comment>
<evidence type="ECO:0000256" key="5">
    <source>
        <dbReference type="PROSITE-ProRule" id="PRU00169"/>
    </source>
</evidence>
<keyword evidence="4" id="KW-0804">Transcription</keyword>
<dbReference type="SUPFAM" id="SSF52172">
    <property type="entry name" value="CheY-like"/>
    <property type="match status" value="1"/>
</dbReference>
<evidence type="ECO:0000313" key="9">
    <source>
        <dbReference type="Proteomes" id="UP001610861"/>
    </source>
</evidence>
<dbReference type="CDD" id="cd06170">
    <property type="entry name" value="LuxR_C_like"/>
    <property type="match status" value="1"/>
</dbReference>
<dbReference type="InterPro" id="IPR039420">
    <property type="entry name" value="WalR-like"/>
</dbReference>
<organism evidence="8 9">
    <name type="scientific">Microbacterium alkaliflavum</name>
    <dbReference type="NCBI Taxonomy" id="3248839"/>
    <lineage>
        <taxon>Bacteria</taxon>
        <taxon>Bacillati</taxon>
        <taxon>Actinomycetota</taxon>
        <taxon>Actinomycetes</taxon>
        <taxon>Micrococcales</taxon>
        <taxon>Microbacteriaceae</taxon>
        <taxon>Microbacterium</taxon>
    </lineage>
</organism>
<dbReference type="InterPro" id="IPR000792">
    <property type="entry name" value="Tscrpt_reg_LuxR_C"/>
</dbReference>
<evidence type="ECO:0000256" key="2">
    <source>
        <dbReference type="ARBA" id="ARBA00023015"/>
    </source>
</evidence>
<dbReference type="PROSITE" id="PS50043">
    <property type="entry name" value="HTH_LUXR_2"/>
    <property type="match status" value="1"/>
</dbReference>
<evidence type="ECO:0000313" key="8">
    <source>
        <dbReference type="EMBL" id="MFH8249983.1"/>
    </source>
</evidence>
<dbReference type="PANTHER" id="PTHR43214">
    <property type="entry name" value="TWO-COMPONENT RESPONSE REGULATOR"/>
    <property type="match status" value="1"/>
</dbReference>
<dbReference type="Gene3D" id="3.40.50.2300">
    <property type="match status" value="1"/>
</dbReference>
<sequence>MATDVAASAGARAVSVVLVDDEHLIRAGLRMLLDAEDGIEVVGEASDGVTGVELVARLRPDVVVMDVRMPRMDGVEATRTLTSSEYRDAHGDPPGILILTTFSEDAAVRDAVRAGAAGFLLKNAAPTVLPEAVRALAKGDGWLDPTVTRALLQELASRAEPSLPTAAEVQLLTRREREVLAAMANGHPNAQIARDMFLSEATVKTHVHRIFLKLGITDRAQAVSVAFRSGLVRAGDGRGAGG</sequence>
<gene>
    <name evidence="8" type="ORF">ACH3VR_06415</name>
</gene>
<accession>A0ABW7Q573</accession>
<evidence type="ECO:0000259" key="6">
    <source>
        <dbReference type="PROSITE" id="PS50043"/>
    </source>
</evidence>
<dbReference type="PANTHER" id="PTHR43214:SF24">
    <property type="entry name" value="TRANSCRIPTIONAL REGULATORY PROTEIN NARL-RELATED"/>
    <property type="match status" value="1"/>
</dbReference>
<evidence type="ECO:0000256" key="1">
    <source>
        <dbReference type="ARBA" id="ARBA00022553"/>
    </source>
</evidence>
<dbReference type="InterPro" id="IPR001789">
    <property type="entry name" value="Sig_transdc_resp-reg_receiver"/>
</dbReference>
<evidence type="ECO:0000256" key="3">
    <source>
        <dbReference type="ARBA" id="ARBA00023125"/>
    </source>
</evidence>
<dbReference type="PROSITE" id="PS00622">
    <property type="entry name" value="HTH_LUXR_1"/>
    <property type="match status" value="1"/>
</dbReference>
<dbReference type="SMART" id="SM00448">
    <property type="entry name" value="REC"/>
    <property type="match status" value="1"/>
</dbReference>
<dbReference type="Proteomes" id="UP001610861">
    <property type="component" value="Unassembled WGS sequence"/>
</dbReference>
<feature type="domain" description="HTH luxR-type" evidence="6">
    <location>
        <begin position="165"/>
        <end position="230"/>
    </location>
</feature>
<dbReference type="RefSeq" id="WP_396639930.1">
    <property type="nucleotide sequence ID" value="NZ_JBIQWL010000002.1"/>
</dbReference>
<dbReference type="PRINTS" id="PR00038">
    <property type="entry name" value="HTHLUXR"/>
</dbReference>
<reference evidence="8 9" key="1">
    <citation type="submission" date="2024-09" db="EMBL/GenBank/DDBJ databases">
        <authorList>
            <person name="Pan X."/>
        </authorList>
    </citation>
    <scope>NUCLEOTIDE SEQUENCE [LARGE SCALE GENOMIC DNA]</scope>
    <source>
        <strain evidence="8 9">B2969</strain>
    </source>
</reference>
<dbReference type="Pfam" id="PF00196">
    <property type="entry name" value="GerE"/>
    <property type="match status" value="1"/>
</dbReference>
<dbReference type="InterPro" id="IPR016032">
    <property type="entry name" value="Sig_transdc_resp-reg_C-effctor"/>
</dbReference>
<evidence type="ECO:0000259" key="7">
    <source>
        <dbReference type="PROSITE" id="PS50110"/>
    </source>
</evidence>
<protein>
    <submittedName>
        <fullName evidence="8">Response regulator</fullName>
    </submittedName>
</protein>
<dbReference type="Pfam" id="PF00072">
    <property type="entry name" value="Response_reg"/>
    <property type="match status" value="1"/>
</dbReference>
<dbReference type="InterPro" id="IPR011006">
    <property type="entry name" value="CheY-like_superfamily"/>
</dbReference>
<evidence type="ECO:0000256" key="4">
    <source>
        <dbReference type="ARBA" id="ARBA00023163"/>
    </source>
</evidence>
<keyword evidence="2" id="KW-0805">Transcription regulation</keyword>
<dbReference type="InterPro" id="IPR058245">
    <property type="entry name" value="NreC/VraR/RcsB-like_REC"/>
</dbReference>
<dbReference type="SUPFAM" id="SSF46894">
    <property type="entry name" value="C-terminal effector domain of the bipartite response regulators"/>
    <property type="match status" value="1"/>
</dbReference>